<feature type="compositionally biased region" description="Polar residues" evidence="1">
    <location>
        <begin position="42"/>
        <end position="52"/>
    </location>
</feature>
<evidence type="ECO:0000313" key="3">
    <source>
        <dbReference type="Proteomes" id="UP001549921"/>
    </source>
</evidence>
<evidence type="ECO:0000313" key="2">
    <source>
        <dbReference type="EMBL" id="KAL0842434.1"/>
    </source>
</evidence>
<name>A0ABD0TH62_LOXSC</name>
<reference evidence="2 3" key="1">
    <citation type="submission" date="2024-06" db="EMBL/GenBank/DDBJ databases">
        <title>A chromosome-level genome assembly of beet webworm, Loxostege sticticalis.</title>
        <authorList>
            <person name="Zhang Y."/>
        </authorList>
    </citation>
    <scope>NUCLEOTIDE SEQUENCE [LARGE SCALE GENOMIC DNA]</scope>
    <source>
        <strain evidence="2">AQ028</strain>
        <tissue evidence="2">Male pupae</tissue>
    </source>
</reference>
<dbReference type="AlphaFoldDB" id="A0ABD0TH62"/>
<organism evidence="2 3">
    <name type="scientific">Loxostege sticticalis</name>
    <name type="common">Beet webworm moth</name>
    <dbReference type="NCBI Taxonomy" id="481309"/>
    <lineage>
        <taxon>Eukaryota</taxon>
        <taxon>Metazoa</taxon>
        <taxon>Ecdysozoa</taxon>
        <taxon>Arthropoda</taxon>
        <taxon>Hexapoda</taxon>
        <taxon>Insecta</taxon>
        <taxon>Pterygota</taxon>
        <taxon>Neoptera</taxon>
        <taxon>Endopterygota</taxon>
        <taxon>Lepidoptera</taxon>
        <taxon>Glossata</taxon>
        <taxon>Ditrysia</taxon>
        <taxon>Pyraloidea</taxon>
        <taxon>Crambidae</taxon>
        <taxon>Pyraustinae</taxon>
        <taxon>Loxostege</taxon>
    </lineage>
</organism>
<dbReference type="EMBL" id="JBEDNZ010000005">
    <property type="protein sequence ID" value="KAL0842434.1"/>
    <property type="molecule type" value="Genomic_DNA"/>
</dbReference>
<gene>
    <name evidence="2" type="ORF">ABMA28_014537</name>
</gene>
<sequence>MSEDNTAIPSSCGSAGESRSAPALTTQQAHRLRQERRRQHNILRQSGGTSQEPENKRRFQKRYKAATGPAKERQARRFFRGFKQPRAVLRRRQPRNEARRQQYPYMRPQSMSEETFNRQLAQLTSLQTLRHELDDRMAAVLQELAAARENPMNAMPRIAAAADAQVKVMKQLIQVLQSME</sequence>
<evidence type="ECO:0000256" key="1">
    <source>
        <dbReference type="SAM" id="MobiDB-lite"/>
    </source>
</evidence>
<feature type="compositionally biased region" description="Polar residues" evidence="1">
    <location>
        <begin position="1"/>
        <end position="13"/>
    </location>
</feature>
<accession>A0ABD0TH62</accession>
<comment type="caution">
    <text evidence="2">The sequence shown here is derived from an EMBL/GenBank/DDBJ whole genome shotgun (WGS) entry which is preliminary data.</text>
</comment>
<dbReference type="Proteomes" id="UP001549921">
    <property type="component" value="Unassembled WGS sequence"/>
</dbReference>
<feature type="compositionally biased region" description="Basic residues" evidence="1">
    <location>
        <begin position="30"/>
        <end position="41"/>
    </location>
</feature>
<proteinExistence type="predicted"/>
<protein>
    <submittedName>
        <fullName evidence="2">Uncharacterized protein</fullName>
    </submittedName>
</protein>
<feature type="region of interest" description="Disordered" evidence="1">
    <location>
        <begin position="1"/>
        <end position="74"/>
    </location>
</feature>